<dbReference type="SUPFAM" id="SSF53448">
    <property type="entry name" value="Nucleotide-diphospho-sugar transferases"/>
    <property type="match status" value="1"/>
</dbReference>
<sequence length="229" mass="26137">MKILFIIPARGGSKRIPKKNIKDFLGREIISYPIEAALSSSYCTKLIVSTDSTEIANVAKKYGAEVPFLRSEKNADDYATTYDVVEEVCHSLDNITEYDYICCIYPTSVFVTNELLDQAISIVENRNLDGAVSVLEYSHPIQRALRIDESGYVKSITPEFYNCRSQDLEPTYHDAGQFYIFRLNLAMKQKKLIAGNIVPIVIKPTHAQDVDTVDDWNMAEIKYKQYFYE</sequence>
<dbReference type="Proteomes" id="UP000503003">
    <property type="component" value="Chromosome 1"/>
</dbReference>
<dbReference type="EC" id="2.7.7.81" evidence="1"/>
<name>A0A6G7CLQ5_9VIBR</name>
<keyword evidence="1" id="KW-0808">Transferase</keyword>
<dbReference type="InterPro" id="IPR029044">
    <property type="entry name" value="Nucleotide-diphossugar_trans"/>
</dbReference>
<dbReference type="GO" id="GO:0008781">
    <property type="term" value="F:N-acylneuraminate cytidylyltransferase activity"/>
    <property type="evidence" value="ECO:0007669"/>
    <property type="project" value="TreeGrafter"/>
</dbReference>
<dbReference type="PANTHER" id="PTHR21485:SF6">
    <property type="entry name" value="N-ACYLNEURAMINATE CYTIDYLYLTRANSFERASE-RELATED"/>
    <property type="match status" value="1"/>
</dbReference>
<evidence type="ECO:0000313" key="2">
    <source>
        <dbReference type="Proteomes" id="UP000503003"/>
    </source>
</evidence>
<dbReference type="RefSeq" id="WP_165312545.1">
    <property type="nucleotide sequence ID" value="NZ_CP049331.1"/>
</dbReference>
<dbReference type="Gene3D" id="3.90.550.10">
    <property type="entry name" value="Spore Coat Polysaccharide Biosynthesis Protein SpsA, Chain A"/>
    <property type="match status" value="1"/>
</dbReference>
<evidence type="ECO:0000313" key="1">
    <source>
        <dbReference type="EMBL" id="QIH43000.1"/>
    </source>
</evidence>
<dbReference type="KEGG" id="vzi:G5S32_14065"/>
<dbReference type="AlphaFoldDB" id="A0A6G7CLQ5"/>
<dbReference type="InterPro" id="IPR050793">
    <property type="entry name" value="CMP-NeuNAc_synthase"/>
</dbReference>
<organism evidence="1 2">
    <name type="scientific">Vibrio ziniensis</name>
    <dbReference type="NCBI Taxonomy" id="2711221"/>
    <lineage>
        <taxon>Bacteria</taxon>
        <taxon>Pseudomonadati</taxon>
        <taxon>Pseudomonadota</taxon>
        <taxon>Gammaproteobacteria</taxon>
        <taxon>Vibrionales</taxon>
        <taxon>Vibrionaceae</taxon>
        <taxon>Vibrio</taxon>
    </lineage>
</organism>
<keyword evidence="2" id="KW-1185">Reference proteome</keyword>
<dbReference type="InterPro" id="IPR020039">
    <property type="entry name" value="PseF"/>
</dbReference>
<dbReference type="EMBL" id="CP049331">
    <property type="protein sequence ID" value="QIH43000.1"/>
    <property type="molecule type" value="Genomic_DNA"/>
</dbReference>
<dbReference type="Pfam" id="PF02348">
    <property type="entry name" value="CTP_transf_3"/>
    <property type="match status" value="1"/>
</dbReference>
<dbReference type="InterPro" id="IPR003329">
    <property type="entry name" value="Cytidylyl_trans"/>
</dbReference>
<dbReference type="CDD" id="cd02513">
    <property type="entry name" value="CMP-NeuAc_Synthase"/>
    <property type="match status" value="1"/>
</dbReference>
<accession>A0A6G7CLQ5</accession>
<protein>
    <submittedName>
        <fullName evidence="1">Pseudaminic acid cytidylyltransferase</fullName>
        <ecNumber evidence="1">2.7.7.81</ecNumber>
    </submittedName>
</protein>
<reference evidence="1 2" key="1">
    <citation type="submission" date="2020-02" db="EMBL/GenBank/DDBJ databases">
        <title>A complete genome of a marine bacterium Vibrio sp. ZWAL4003 isolated from the mangrove sediment with the ability to degrade polysaccharides.</title>
        <authorList>
            <person name="Wu J."/>
            <person name="Qu W."/>
            <person name="Zeng R."/>
        </authorList>
    </citation>
    <scope>NUCLEOTIDE SEQUENCE [LARGE SCALE GENOMIC DNA]</scope>
    <source>
        <strain evidence="1 2">ZWAL4003</strain>
    </source>
</reference>
<dbReference type="PANTHER" id="PTHR21485">
    <property type="entry name" value="HAD SUPERFAMILY MEMBERS CMAS AND KDSC"/>
    <property type="match status" value="1"/>
</dbReference>
<proteinExistence type="predicted"/>
<keyword evidence="1" id="KW-0548">Nucleotidyltransferase</keyword>
<gene>
    <name evidence="1" type="primary">pseF</name>
    <name evidence="1" type="ORF">G5S32_14065</name>
</gene>
<dbReference type="NCBIfam" id="TIGR03584">
    <property type="entry name" value="PseF"/>
    <property type="match status" value="1"/>
</dbReference>